<dbReference type="EMBL" id="JADEWC010000008">
    <property type="protein sequence ID" value="MBE9222090.1"/>
    <property type="molecule type" value="Genomic_DNA"/>
</dbReference>
<name>A0ABR9V2G7_9CHRO</name>
<accession>A0ABR9V2G7</accession>
<sequence length="210" mass="24065">MNKYLPIFLSTVCIYGGINLSLSPYNVEAISAPIIAQNRNVNGRNVREVRYPQKGGGFFQQQADGSWVETNSDGRFTFREENRDDWSVYLIKSDGLPIQLDLHRREVIWRGQGKLYDIEGAYQTVSTNGYNVTEVRYPQKGGGVFQQQANGSWVETNSDGRFTFREQNRDAWSVYLIKSDGLPIQLDLHRREVIWRGQGKLYDIISSSDN</sequence>
<proteinExistence type="predicted"/>
<reference evidence="1 2" key="1">
    <citation type="submission" date="2020-10" db="EMBL/GenBank/DDBJ databases">
        <authorList>
            <person name="Castelo-Branco R."/>
            <person name="Eusebio N."/>
            <person name="Adriana R."/>
            <person name="Vieira A."/>
            <person name="Brugerolle De Fraissinette N."/>
            <person name="Rezende De Castro R."/>
            <person name="Schneider M.P."/>
            <person name="Vasconcelos V."/>
            <person name="Leao P.N."/>
        </authorList>
    </citation>
    <scope>NUCLEOTIDE SEQUENCE [LARGE SCALE GENOMIC DNA]</scope>
    <source>
        <strain evidence="1 2">LEGE 03274</strain>
    </source>
</reference>
<protein>
    <submittedName>
        <fullName evidence="1">Uncharacterized protein</fullName>
    </submittedName>
</protein>
<comment type="caution">
    <text evidence="1">The sequence shown here is derived from an EMBL/GenBank/DDBJ whole genome shotgun (WGS) entry which is preliminary data.</text>
</comment>
<dbReference type="Proteomes" id="UP000654604">
    <property type="component" value="Unassembled WGS sequence"/>
</dbReference>
<evidence type="ECO:0000313" key="1">
    <source>
        <dbReference type="EMBL" id="MBE9222090.1"/>
    </source>
</evidence>
<evidence type="ECO:0000313" key="2">
    <source>
        <dbReference type="Proteomes" id="UP000654604"/>
    </source>
</evidence>
<gene>
    <name evidence="1" type="ORF">IQ215_05205</name>
</gene>
<keyword evidence="2" id="KW-1185">Reference proteome</keyword>
<organism evidence="1 2">
    <name type="scientific">Cyanobacterium stanieri LEGE 03274</name>
    <dbReference type="NCBI Taxonomy" id="1828756"/>
    <lineage>
        <taxon>Bacteria</taxon>
        <taxon>Bacillati</taxon>
        <taxon>Cyanobacteriota</taxon>
        <taxon>Cyanophyceae</taxon>
        <taxon>Oscillatoriophycideae</taxon>
        <taxon>Chroococcales</taxon>
        <taxon>Geminocystaceae</taxon>
        <taxon>Cyanobacterium</taxon>
    </lineage>
</organism>
<dbReference type="RefSeq" id="WP_193800257.1">
    <property type="nucleotide sequence ID" value="NZ_JADEWC010000008.1"/>
</dbReference>